<keyword evidence="2 4" id="KW-0479">Metal-binding</keyword>
<keyword evidence="9" id="KW-1185">Reference proteome</keyword>
<feature type="chain" id="PRO_5012808456" description="Cytochrome c domain-containing protein" evidence="6">
    <location>
        <begin position="31"/>
        <end position="229"/>
    </location>
</feature>
<keyword evidence="6" id="KW-0732">Signal</keyword>
<dbReference type="GO" id="GO:0046872">
    <property type="term" value="F:metal ion binding"/>
    <property type="evidence" value="ECO:0007669"/>
    <property type="project" value="UniProtKB-KW"/>
</dbReference>
<evidence type="ECO:0000256" key="5">
    <source>
        <dbReference type="SAM" id="MobiDB-lite"/>
    </source>
</evidence>
<name>A0A261UFZ1_9BORD</name>
<feature type="region of interest" description="Disordered" evidence="5">
    <location>
        <begin position="51"/>
        <end position="82"/>
    </location>
</feature>
<dbReference type="PROSITE" id="PS51007">
    <property type="entry name" value="CYTC"/>
    <property type="match status" value="1"/>
</dbReference>
<protein>
    <recommendedName>
        <fullName evidence="7">Cytochrome c domain-containing protein</fullName>
    </recommendedName>
</protein>
<evidence type="ECO:0000256" key="3">
    <source>
        <dbReference type="ARBA" id="ARBA00023004"/>
    </source>
</evidence>
<feature type="region of interest" description="Disordered" evidence="5">
    <location>
        <begin position="208"/>
        <end position="229"/>
    </location>
</feature>
<evidence type="ECO:0000256" key="1">
    <source>
        <dbReference type="ARBA" id="ARBA00022617"/>
    </source>
</evidence>
<dbReference type="AlphaFoldDB" id="A0A261UFZ1"/>
<comment type="caution">
    <text evidence="8">The sequence shown here is derived from an EMBL/GenBank/DDBJ whole genome shotgun (WGS) entry which is preliminary data.</text>
</comment>
<evidence type="ECO:0000256" key="4">
    <source>
        <dbReference type="PROSITE-ProRule" id="PRU00433"/>
    </source>
</evidence>
<dbReference type="OrthoDB" id="9808312at2"/>
<organism evidence="8 9">
    <name type="scientific">Bordetella genomosp. 11</name>
    <dbReference type="NCBI Taxonomy" id="1416808"/>
    <lineage>
        <taxon>Bacteria</taxon>
        <taxon>Pseudomonadati</taxon>
        <taxon>Pseudomonadota</taxon>
        <taxon>Betaproteobacteria</taxon>
        <taxon>Burkholderiales</taxon>
        <taxon>Alcaligenaceae</taxon>
        <taxon>Bordetella</taxon>
    </lineage>
</organism>
<reference evidence="9" key="1">
    <citation type="submission" date="2017-05" db="EMBL/GenBank/DDBJ databases">
        <title>Complete and WGS of Bordetella genogroups.</title>
        <authorList>
            <person name="Spilker T."/>
            <person name="Lipuma J."/>
        </authorList>
    </citation>
    <scope>NUCLEOTIDE SEQUENCE [LARGE SCALE GENOMIC DNA]</scope>
    <source>
        <strain evidence="9">AU8856</strain>
    </source>
</reference>
<dbReference type="PANTHER" id="PTHR40394:SF2">
    <property type="entry name" value="QUINOL:CYTOCHROME C OXIDOREDUCTASE MEMBRANE PROTEIN"/>
    <property type="match status" value="1"/>
</dbReference>
<dbReference type="Pfam" id="PF13442">
    <property type="entry name" value="Cytochrome_CBB3"/>
    <property type="match status" value="1"/>
</dbReference>
<evidence type="ECO:0000259" key="7">
    <source>
        <dbReference type="PROSITE" id="PS51007"/>
    </source>
</evidence>
<dbReference type="EMBL" id="NEVS01000004">
    <property type="protein sequence ID" value="OZI60849.1"/>
    <property type="molecule type" value="Genomic_DNA"/>
</dbReference>
<dbReference type="SUPFAM" id="SSF46626">
    <property type="entry name" value="Cytochrome c"/>
    <property type="match status" value="1"/>
</dbReference>
<sequence>MRTKAAIRLPARAVALACLLALALGGCERAAQNMYDQPRGKPYRASTLFPDGAMSRTPPAGTQAFARGSQADTTSGREGTEDVARDARALAATAMPEPVTPAMLKQGQTLYGVYCLPCHSPAGDGDGRIVERGFPAPPSYHDDRLRNVPDRHIFDVIGKGYGVMAPYGNRIRPQDRWAIVAFVRALQLSQHADVEKLPPDVRAQARAALASTAGAAPGTSDLGNAGSRP</sequence>
<accession>A0A261UFZ1</accession>
<dbReference type="GO" id="GO:0020037">
    <property type="term" value="F:heme binding"/>
    <property type="evidence" value="ECO:0007669"/>
    <property type="project" value="InterPro"/>
</dbReference>
<proteinExistence type="predicted"/>
<dbReference type="PANTHER" id="PTHR40394">
    <property type="entry name" value="LIPOPROTEIN-RELATED"/>
    <property type="match status" value="1"/>
</dbReference>
<dbReference type="InterPro" id="IPR036909">
    <property type="entry name" value="Cyt_c-like_dom_sf"/>
</dbReference>
<feature type="domain" description="Cytochrome c" evidence="7">
    <location>
        <begin position="102"/>
        <end position="187"/>
    </location>
</feature>
<dbReference type="GO" id="GO:0009055">
    <property type="term" value="F:electron transfer activity"/>
    <property type="evidence" value="ECO:0007669"/>
    <property type="project" value="InterPro"/>
</dbReference>
<gene>
    <name evidence="8" type="ORF">CAL28_15860</name>
</gene>
<evidence type="ECO:0000313" key="9">
    <source>
        <dbReference type="Proteomes" id="UP000215767"/>
    </source>
</evidence>
<dbReference type="RefSeq" id="WP_094842255.1">
    <property type="nucleotide sequence ID" value="NZ_NEVS01000004.1"/>
</dbReference>
<keyword evidence="3 4" id="KW-0408">Iron</keyword>
<dbReference type="InterPro" id="IPR009056">
    <property type="entry name" value="Cyt_c-like_dom"/>
</dbReference>
<dbReference type="Proteomes" id="UP000215767">
    <property type="component" value="Unassembled WGS sequence"/>
</dbReference>
<evidence type="ECO:0000313" key="8">
    <source>
        <dbReference type="EMBL" id="OZI60849.1"/>
    </source>
</evidence>
<feature type="signal peptide" evidence="6">
    <location>
        <begin position="1"/>
        <end position="30"/>
    </location>
</feature>
<dbReference type="PROSITE" id="PS51257">
    <property type="entry name" value="PROKAR_LIPOPROTEIN"/>
    <property type="match status" value="1"/>
</dbReference>
<dbReference type="Gene3D" id="1.10.760.10">
    <property type="entry name" value="Cytochrome c-like domain"/>
    <property type="match status" value="1"/>
</dbReference>
<keyword evidence="1 4" id="KW-0349">Heme</keyword>
<evidence type="ECO:0000256" key="2">
    <source>
        <dbReference type="ARBA" id="ARBA00022723"/>
    </source>
</evidence>
<evidence type="ECO:0000256" key="6">
    <source>
        <dbReference type="SAM" id="SignalP"/>
    </source>
</evidence>